<reference evidence="3 6" key="3">
    <citation type="journal article" date="2020" name="Microbiome">
        <title>Single-cell genomics of uncultured bacteria reveals dietary fiber responders in the mouse gut microbiota.</title>
        <authorList>
            <person name="Chijiiwa R."/>
            <person name="Hosokawa M."/>
            <person name="Kogawa M."/>
            <person name="Nishikawa Y."/>
            <person name="Ide K."/>
            <person name="Sakanashi C."/>
            <person name="Takahashi K."/>
            <person name="Takeyama H."/>
        </authorList>
    </citation>
    <scope>NUCLEOTIDE SEQUENCE [LARGE SCALE GENOMIC DNA]</scope>
    <source>
        <strain evidence="3">IMSAGC_017</strain>
    </source>
</reference>
<protein>
    <submittedName>
        <fullName evidence="3">Sporulation integral membrane protein YlbJ</fullName>
    </submittedName>
</protein>
<dbReference type="Proteomes" id="UP000490821">
    <property type="component" value="Unassembled WGS sequence"/>
</dbReference>
<keyword evidence="1" id="KW-0812">Transmembrane</keyword>
<feature type="transmembrane region" description="Helical" evidence="1">
    <location>
        <begin position="116"/>
        <end position="135"/>
    </location>
</feature>
<evidence type="ECO:0000313" key="6">
    <source>
        <dbReference type="Proteomes" id="UP000490821"/>
    </source>
</evidence>
<dbReference type="EMBL" id="FOIN01000024">
    <property type="protein sequence ID" value="SET63885.1"/>
    <property type="molecule type" value="Genomic_DNA"/>
</dbReference>
<reference evidence="4" key="1">
    <citation type="submission" date="2016-10" db="EMBL/GenBank/DDBJ databases">
        <authorList>
            <person name="de Groot N.N."/>
        </authorList>
    </citation>
    <scope>NUCLEOTIDE SEQUENCE [LARGE SCALE GENOMIC DNA]</scope>
    <source>
        <strain evidence="4">DSM 1551</strain>
    </source>
</reference>
<dbReference type="Pfam" id="PF07670">
    <property type="entry name" value="Gate"/>
    <property type="match status" value="1"/>
</dbReference>
<evidence type="ECO:0000313" key="3">
    <source>
        <dbReference type="EMBL" id="GFI42136.1"/>
    </source>
</evidence>
<keyword evidence="5" id="KW-1185">Reference proteome</keyword>
<feature type="transmembrane region" description="Helical" evidence="1">
    <location>
        <begin position="46"/>
        <end position="69"/>
    </location>
</feature>
<name>A0A1I0G201_9FIRM</name>
<keyword evidence="1" id="KW-1133">Transmembrane helix</keyword>
<dbReference type="RefSeq" id="WP_092354722.1">
    <property type="nucleotide sequence ID" value="NZ_BLMI01000267.1"/>
</dbReference>
<feature type="transmembrane region" description="Helical" evidence="1">
    <location>
        <begin position="220"/>
        <end position="240"/>
    </location>
</feature>
<proteinExistence type="predicted"/>
<evidence type="ECO:0000313" key="4">
    <source>
        <dbReference type="EMBL" id="SET63885.1"/>
    </source>
</evidence>
<evidence type="ECO:0000313" key="5">
    <source>
        <dbReference type="Proteomes" id="UP000198558"/>
    </source>
</evidence>
<feature type="transmembrane region" description="Helical" evidence="1">
    <location>
        <begin position="193"/>
        <end position="214"/>
    </location>
</feature>
<dbReference type="OrthoDB" id="1645614at2"/>
<dbReference type="EMBL" id="BLMI01000267">
    <property type="protein sequence ID" value="GFI42136.1"/>
    <property type="molecule type" value="Genomic_DNA"/>
</dbReference>
<feature type="domain" description="Nucleoside transporter/FeoB GTPase Gate" evidence="2">
    <location>
        <begin position="41"/>
        <end position="130"/>
    </location>
</feature>
<feature type="transmembrane region" description="Helical" evidence="1">
    <location>
        <begin position="6"/>
        <end position="25"/>
    </location>
</feature>
<dbReference type="AlphaFoldDB" id="A0A1I0G201"/>
<organism evidence="4 5">
    <name type="scientific">Thomasclavelia cocleata</name>
    <dbReference type="NCBI Taxonomy" id="69824"/>
    <lineage>
        <taxon>Bacteria</taxon>
        <taxon>Bacillati</taxon>
        <taxon>Bacillota</taxon>
        <taxon>Erysipelotrichia</taxon>
        <taxon>Erysipelotrichales</taxon>
        <taxon>Coprobacillaceae</taxon>
        <taxon>Thomasclavelia</taxon>
    </lineage>
</organism>
<feature type="transmembrane region" description="Helical" evidence="1">
    <location>
        <begin position="247"/>
        <end position="266"/>
    </location>
</feature>
<sequence>MKKLNYYFTLLLVAFITLFSFFNMFQIVSLSNNVIKIVINNLLPSLLPFMILISLCLSLGLLNLFSYLIQWFFKPLFKLSPIMSSIYFISFFCGYPTNVKMIKEAYELKYINQDELQHLLSIASFASISFIFVSLNLENPAIIYLCHLIPSLIKALFYHKHYSFQTLQESLIKLKQPHLNFVEALKQSILSSCYAFIFILGYMLVFQFIGYALSHIINNSFFYAIVQGILEFSSGSLQLLQFEHTPLVYSLICFNLSFSGLSVMMQTDNLLYGIDYSFKDYFMARLYHGIFSFTICLVIYTYIL</sequence>
<evidence type="ECO:0000256" key="1">
    <source>
        <dbReference type="SAM" id="Phobius"/>
    </source>
</evidence>
<keyword evidence="1" id="KW-0472">Membrane</keyword>
<evidence type="ECO:0000259" key="2">
    <source>
        <dbReference type="Pfam" id="PF07670"/>
    </source>
</evidence>
<reference evidence="5" key="2">
    <citation type="submission" date="2016-10" db="EMBL/GenBank/DDBJ databases">
        <authorList>
            <person name="Varghese N."/>
            <person name="Submissions S."/>
        </authorList>
    </citation>
    <scope>NUCLEOTIDE SEQUENCE [LARGE SCALE GENOMIC DNA]</scope>
    <source>
        <strain evidence="5">DSM 1551</strain>
    </source>
</reference>
<dbReference type="InterPro" id="IPR011642">
    <property type="entry name" value="Gate_dom"/>
</dbReference>
<dbReference type="GeneID" id="78288819"/>
<accession>A0A1I0G201</accession>
<dbReference type="Proteomes" id="UP000198558">
    <property type="component" value="Unassembled WGS sequence"/>
</dbReference>
<feature type="transmembrane region" description="Helical" evidence="1">
    <location>
        <begin position="286"/>
        <end position="303"/>
    </location>
</feature>
<feature type="transmembrane region" description="Helical" evidence="1">
    <location>
        <begin position="75"/>
        <end position="95"/>
    </location>
</feature>
<gene>
    <name evidence="3" type="primary">ylbJ</name>
    <name evidence="3" type="ORF">IMSAGC017_02183</name>
    <name evidence="4" type="ORF">SAMN04489758_1244</name>
</gene>